<dbReference type="InterPro" id="IPR011990">
    <property type="entry name" value="TPR-like_helical_dom_sf"/>
</dbReference>
<proteinExistence type="inferred from homology"/>
<dbReference type="Pfam" id="PF14322">
    <property type="entry name" value="SusD-like_3"/>
    <property type="match status" value="1"/>
</dbReference>
<keyword evidence="9" id="KW-1185">Reference proteome</keyword>
<keyword evidence="4" id="KW-0472">Membrane</keyword>
<dbReference type="Proteomes" id="UP000260644">
    <property type="component" value="Unassembled WGS sequence"/>
</dbReference>
<organism evidence="8 9">
    <name type="scientific">Chitinophaga silvatica</name>
    <dbReference type="NCBI Taxonomy" id="2282649"/>
    <lineage>
        <taxon>Bacteria</taxon>
        <taxon>Pseudomonadati</taxon>
        <taxon>Bacteroidota</taxon>
        <taxon>Chitinophagia</taxon>
        <taxon>Chitinophagales</taxon>
        <taxon>Chitinophagaceae</taxon>
        <taxon>Chitinophaga</taxon>
    </lineage>
</organism>
<dbReference type="Gene3D" id="1.25.40.390">
    <property type="match status" value="1"/>
</dbReference>
<dbReference type="InterPro" id="IPR012944">
    <property type="entry name" value="SusD_RagB_dom"/>
</dbReference>
<dbReference type="GO" id="GO:0009279">
    <property type="term" value="C:cell outer membrane"/>
    <property type="evidence" value="ECO:0007669"/>
    <property type="project" value="UniProtKB-SubCell"/>
</dbReference>
<keyword evidence="3" id="KW-0732">Signal</keyword>
<keyword evidence="5" id="KW-0998">Cell outer membrane</keyword>
<dbReference type="OrthoDB" id="9783641at2"/>
<dbReference type="EMBL" id="QPMM01000008">
    <property type="protein sequence ID" value="RFS21412.1"/>
    <property type="molecule type" value="Genomic_DNA"/>
</dbReference>
<sequence>MKKSNIILGAAFMALGLGACTKLDEKPYSEITVDNFYRNREEVMSAVLRPFTHANAWAAPTGQLGYWRVSELSADQLAWPQKGRHGYDGGNWIRLHNHQWIANDDNVWNPWNLMFWGMGFCNATIRDLSSLDFTKIGMTEADKTSIIAETKVLRAWHYLKLMDLYGNIPVVTQVGVPESPATKPRKEVFEFIEKEIRDNAEQLQPLSPQLVGRVTKAGAYAMLVELYLNAEEWTGTPRWDDCITYCNKIIAGDGGSLAGSIPALEPNITNAFANTNSNSPEGLFQIAYDFRSGNFRFGWNGDFWHYRQRQIYNADRDGNNGIVVIPTAFDAFKDKDLRKQQWMLIGSMKKDPALRTSEADSLVLGTEEYSDKPLVFVKEIRRNSEGETGEGGMTRGEENSGARFAKYLPGKTDDPNYWGNDFMLYRLTEIYYNKAEALMRKNGKMATQEAVDLINTCKKRAFKAADWTTEAYTTTTLTMDELLAERGREFIFEGKRREDMIRFGKFTTATWWDHKPTADKYKLFAIPFRQLSINPNLKQNPGFE</sequence>
<evidence type="ECO:0000313" key="8">
    <source>
        <dbReference type="EMBL" id="RFS21412.1"/>
    </source>
</evidence>
<dbReference type="SUPFAM" id="SSF48452">
    <property type="entry name" value="TPR-like"/>
    <property type="match status" value="1"/>
</dbReference>
<dbReference type="RefSeq" id="WP_116976823.1">
    <property type="nucleotide sequence ID" value="NZ_QPMM01000008.1"/>
</dbReference>
<dbReference type="PROSITE" id="PS51257">
    <property type="entry name" value="PROKAR_LIPOPROTEIN"/>
    <property type="match status" value="1"/>
</dbReference>
<dbReference type="InterPro" id="IPR033985">
    <property type="entry name" value="SusD-like_N"/>
</dbReference>
<comment type="similarity">
    <text evidence="2">Belongs to the SusD family.</text>
</comment>
<gene>
    <name evidence="8" type="ORF">DVR12_16060</name>
</gene>
<accession>A0A3E1Y873</accession>
<evidence type="ECO:0000256" key="3">
    <source>
        <dbReference type="ARBA" id="ARBA00022729"/>
    </source>
</evidence>
<evidence type="ECO:0000256" key="2">
    <source>
        <dbReference type="ARBA" id="ARBA00006275"/>
    </source>
</evidence>
<dbReference type="AlphaFoldDB" id="A0A3E1Y873"/>
<evidence type="ECO:0000256" key="1">
    <source>
        <dbReference type="ARBA" id="ARBA00004442"/>
    </source>
</evidence>
<dbReference type="Pfam" id="PF07980">
    <property type="entry name" value="SusD_RagB"/>
    <property type="match status" value="1"/>
</dbReference>
<evidence type="ECO:0000259" key="7">
    <source>
        <dbReference type="Pfam" id="PF14322"/>
    </source>
</evidence>
<name>A0A3E1Y873_9BACT</name>
<feature type="domain" description="SusD-like N-terminal" evidence="7">
    <location>
        <begin position="23"/>
        <end position="228"/>
    </location>
</feature>
<evidence type="ECO:0000259" key="6">
    <source>
        <dbReference type="Pfam" id="PF07980"/>
    </source>
</evidence>
<protein>
    <submittedName>
        <fullName evidence="8">RagB/SusD family nutrient uptake outer membrane protein</fullName>
    </submittedName>
</protein>
<comment type="subcellular location">
    <subcellularLocation>
        <location evidence="1">Cell outer membrane</location>
    </subcellularLocation>
</comment>
<evidence type="ECO:0000256" key="5">
    <source>
        <dbReference type="ARBA" id="ARBA00023237"/>
    </source>
</evidence>
<reference evidence="8 9" key="1">
    <citation type="submission" date="2018-07" db="EMBL/GenBank/DDBJ databases">
        <title>Chitinophaga K2CV101002-2 sp. nov., isolated from a monsoon evergreen broad-leaved forest soil.</title>
        <authorList>
            <person name="Lv Y."/>
        </authorList>
    </citation>
    <scope>NUCLEOTIDE SEQUENCE [LARGE SCALE GENOMIC DNA]</scope>
    <source>
        <strain evidence="8 9">GDMCC 1.1288</strain>
    </source>
</reference>
<evidence type="ECO:0000313" key="9">
    <source>
        <dbReference type="Proteomes" id="UP000260644"/>
    </source>
</evidence>
<evidence type="ECO:0000256" key="4">
    <source>
        <dbReference type="ARBA" id="ARBA00023136"/>
    </source>
</evidence>
<feature type="domain" description="RagB/SusD" evidence="6">
    <location>
        <begin position="317"/>
        <end position="542"/>
    </location>
</feature>
<comment type="caution">
    <text evidence="8">The sequence shown here is derived from an EMBL/GenBank/DDBJ whole genome shotgun (WGS) entry which is preliminary data.</text>
</comment>